<dbReference type="SUPFAM" id="SSF56281">
    <property type="entry name" value="Metallo-hydrolase/oxidoreductase"/>
    <property type="match status" value="1"/>
</dbReference>
<evidence type="ECO:0000313" key="2">
    <source>
        <dbReference type="EMBL" id="MFC4588244.1"/>
    </source>
</evidence>
<dbReference type="Gene3D" id="1.10.10.10">
    <property type="entry name" value="Winged helix-like DNA-binding domain superfamily/Winged helix DNA-binding domain"/>
    <property type="match status" value="1"/>
</dbReference>
<dbReference type="Pfam" id="PF00753">
    <property type="entry name" value="Lactamase_B"/>
    <property type="match status" value="1"/>
</dbReference>
<protein>
    <submittedName>
        <fullName evidence="2">MBL fold metallo-hydrolase</fullName>
    </submittedName>
</protein>
<sequence length="343" mass="37149">MKTRRRPYSAQRPADLGGGVWSVPVPIPGNPLGYTLVYAVDSPAGPVLVDAGWNHRDAWAALRDGLAALGIDVRDVRGVVVTHHHPDHAGLAGRVREESDGWIAMHEADATLVRLIRGMAGGSARDFQADMMRRAGAGSEADAVSVADRPDPPALPDLELQDGDLIDLPGRRLRTVWTPGHTPGHVCLYLEDTGRLFTGDHVLPGITPHIGIYPYDRNDVDPLGDFLASLDRVAELVDVEALPAHEWTFPDVAARASEIRAHHEEKLTVLRELLAGLRTAPPTIWDVAERMTWNRPWADLGPMQRGMAAGEAAAHLRTLEVRGLAGRVSGAPGDPVRFTTLSH</sequence>
<keyword evidence="3" id="KW-1185">Reference proteome</keyword>
<dbReference type="RefSeq" id="WP_262844499.1">
    <property type="nucleotide sequence ID" value="NZ_JANZYP010000029.1"/>
</dbReference>
<gene>
    <name evidence="2" type="ORF">ACFO8L_19300</name>
</gene>
<evidence type="ECO:0000313" key="3">
    <source>
        <dbReference type="Proteomes" id="UP001595891"/>
    </source>
</evidence>
<comment type="caution">
    <text evidence="2">The sequence shown here is derived from an EMBL/GenBank/DDBJ whole genome shotgun (WGS) entry which is preliminary data.</text>
</comment>
<proteinExistence type="predicted"/>
<dbReference type="PANTHER" id="PTHR23131:SF4">
    <property type="entry name" value="METALLO-BETA-LACTAMASE SUPERFAMILY POTEIN"/>
    <property type="match status" value="1"/>
</dbReference>
<organism evidence="2 3">
    <name type="scientific">Sphaerisporangium corydalis</name>
    <dbReference type="NCBI Taxonomy" id="1441875"/>
    <lineage>
        <taxon>Bacteria</taxon>
        <taxon>Bacillati</taxon>
        <taxon>Actinomycetota</taxon>
        <taxon>Actinomycetes</taxon>
        <taxon>Streptosporangiales</taxon>
        <taxon>Streptosporangiaceae</taxon>
        <taxon>Sphaerisporangium</taxon>
    </lineage>
</organism>
<dbReference type="InterPro" id="IPR050662">
    <property type="entry name" value="Sec-metab_biosynth-thioest"/>
</dbReference>
<dbReference type="InterPro" id="IPR036866">
    <property type="entry name" value="RibonucZ/Hydroxyglut_hydro"/>
</dbReference>
<evidence type="ECO:0000259" key="1">
    <source>
        <dbReference type="SMART" id="SM00849"/>
    </source>
</evidence>
<dbReference type="InterPro" id="IPR036388">
    <property type="entry name" value="WH-like_DNA-bd_sf"/>
</dbReference>
<feature type="domain" description="Metallo-beta-lactamase" evidence="1">
    <location>
        <begin position="34"/>
        <end position="245"/>
    </location>
</feature>
<name>A0ABV9EHE9_9ACTN</name>
<dbReference type="Gene3D" id="3.60.15.10">
    <property type="entry name" value="Ribonuclease Z/Hydroxyacylglutathione hydrolase-like"/>
    <property type="match status" value="1"/>
</dbReference>
<dbReference type="PANTHER" id="PTHR23131">
    <property type="entry name" value="ENDORIBONUCLEASE LACTB2"/>
    <property type="match status" value="1"/>
</dbReference>
<dbReference type="EMBL" id="JBHSFN010000011">
    <property type="protein sequence ID" value="MFC4588244.1"/>
    <property type="molecule type" value="Genomic_DNA"/>
</dbReference>
<dbReference type="InterPro" id="IPR001279">
    <property type="entry name" value="Metallo-B-lactamas"/>
</dbReference>
<dbReference type="Proteomes" id="UP001595891">
    <property type="component" value="Unassembled WGS sequence"/>
</dbReference>
<dbReference type="CDD" id="cd07725">
    <property type="entry name" value="TTHA1429-like_MBL-fold"/>
    <property type="match status" value="1"/>
</dbReference>
<dbReference type="SMART" id="SM00849">
    <property type="entry name" value="Lactamase_B"/>
    <property type="match status" value="1"/>
</dbReference>
<reference evidence="3" key="1">
    <citation type="journal article" date="2019" name="Int. J. Syst. Evol. Microbiol.">
        <title>The Global Catalogue of Microorganisms (GCM) 10K type strain sequencing project: providing services to taxonomists for standard genome sequencing and annotation.</title>
        <authorList>
            <consortium name="The Broad Institute Genomics Platform"/>
            <consortium name="The Broad Institute Genome Sequencing Center for Infectious Disease"/>
            <person name="Wu L."/>
            <person name="Ma J."/>
        </authorList>
    </citation>
    <scope>NUCLEOTIDE SEQUENCE [LARGE SCALE GENOMIC DNA]</scope>
    <source>
        <strain evidence="3">CCUG 49560</strain>
    </source>
</reference>
<accession>A0ABV9EHE9</accession>